<proteinExistence type="predicted"/>
<evidence type="ECO:0000313" key="3">
    <source>
        <dbReference type="Proteomes" id="UP001595921"/>
    </source>
</evidence>
<dbReference type="Proteomes" id="UP001595921">
    <property type="component" value="Unassembled WGS sequence"/>
</dbReference>
<name>A0ABD5PCJ5_9EURY</name>
<gene>
    <name evidence="2" type="ORF">ACFO0N_10855</name>
</gene>
<dbReference type="InterPro" id="IPR006311">
    <property type="entry name" value="TAT_signal"/>
</dbReference>
<dbReference type="EMBL" id="JBHSDS010000006">
    <property type="protein sequence ID" value="MFC4358438.1"/>
    <property type="molecule type" value="Genomic_DNA"/>
</dbReference>
<dbReference type="Pfam" id="PF24152">
    <property type="entry name" value="DUF7405"/>
    <property type="match status" value="1"/>
</dbReference>
<evidence type="ECO:0000313" key="2">
    <source>
        <dbReference type="EMBL" id="MFC4358438.1"/>
    </source>
</evidence>
<reference evidence="2 3" key="1">
    <citation type="journal article" date="2019" name="Int. J. Syst. Evol. Microbiol.">
        <title>The Global Catalogue of Microorganisms (GCM) 10K type strain sequencing project: providing services to taxonomists for standard genome sequencing and annotation.</title>
        <authorList>
            <consortium name="The Broad Institute Genomics Platform"/>
            <consortium name="The Broad Institute Genome Sequencing Center for Infectious Disease"/>
            <person name="Wu L."/>
            <person name="Ma J."/>
        </authorList>
    </citation>
    <scope>NUCLEOTIDE SEQUENCE [LARGE SCALE GENOMIC DNA]</scope>
    <source>
        <strain evidence="2 3">CGMCC 1.12553</strain>
    </source>
</reference>
<dbReference type="PROSITE" id="PS51318">
    <property type="entry name" value="TAT"/>
    <property type="match status" value="1"/>
</dbReference>
<organism evidence="2 3">
    <name type="scientific">Halobium salinum</name>
    <dbReference type="NCBI Taxonomy" id="1364940"/>
    <lineage>
        <taxon>Archaea</taxon>
        <taxon>Methanobacteriati</taxon>
        <taxon>Methanobacteriota</taxon>
        <taxon>Stenosarchaea group</taxon>
        <taxon>Halobacteria</taxon>
        <taxon>Halobacteriales</taxon>
        <taxon>Haloferacaceae</taxon>
        <taxon>Halobium</taxon>
    </lineage>
</organism>
<protein>
    <submittedName>
        <fullName evidence="2">Tat pathway signal protein</fullName>
    </submittedName>
</protein>
<dbReference type="RefSeq" id="WP_267623833.1">
    <property type="nucleotide sequence ID" value="NZ_JAODIW010000008.1"/>
</dbReference>
<accession>A0ABD5PCJ5</accession>
<dbReference type="AlphaFoldDB" id="A0ABD5PCJ5"/>
<feature type="region of interest" description="Disordered" evidence="1">
    <location>
        <begin position="1"/>
        <end position="24"/>
    </location>
</feature>
<dbReference type="InterPro" id="IPR011008">
    <property type="entry name" value="Dimeric_a/b-barrel"/>
</dbReference>
<comment type="caution">
    <text evidence="2">The sequence shown here is derived from an EMBL/GenBank/DDBJ whole genome shotgun (WGS) entry which is preliminary data.</text>
</comment>
<keyword evidence="3" id="KW-1185">Reference proteome</keyword>
<sequence>MGLPRAYDADEGDESATGSASDGGLGRREFVKAAVAIGGASALSACLDRFGSPSVATGVENPGSLPERQHAWDDVLSRDDHGNVVPPRHHLLLLLDYPSDGTPAASDRETVAGALDDLERAYARGNDGLVFTVGYSPAYFERFDESLPDSVDLPAPRALSSFEDPDLDTPDALVHLASDHGSVVLAAEEALFGAGEANGVSVRSVADVFERVDRRTGFIGEGLPAKNQDVDGIPDSKPVPEEAPMFMGYKTGFEKNQATEDRVTIDSGPFAGGTTQHASKLHLRLEDWYGEQDEDDRVAEIFCPVHAAEGRVEGVGENLGDDNGVGEDCVENVEAHAREYGRVGHAQKAARTREDGRPVILRRDFDSTDGGRAGVHFVSLQRGIGDFVKTREAMNGSDLTDAPAVSQRVNNGILEYIFVKHRGNYLLPPRPLRALPPADPSA</sequence>
<evidence type="ECO:0000256" key="1">
    <source>
        <dbReference type="SAM" id="MobiDB-lite"/>
    </source>
</evidence>
<dbReference type="InterPro" id="IPR055828">
    <property type="entry name" value="DUF7405"/>
</dbReference>
<dbReference type="SUPFAM" id="SSF54909">
    <property type="entry name" value="Dimeric alpha+beta barrel"/>
    <property type="match status" value="1"/>
</dbReference>